<keyword evidence="9" id="KW-0739">Sodium transport</keyword>
<feature type="transmembrane region" description="Helical" evidence="10">
    <location>
        <begin position="269"/>
        <end position="290"/>
    </location>
</feature>
<keyword evidence="8 10" id="KW-0472">Membrane</keyword>
<dbReference type="GO" id="GO:0098719">
    <property type="term" value="P:sodium ion import across plasma membrane"/>
    <property type="evidence" value="ECO:0007669"/>
    <property type="project" value="TreeGrafter"/>
</dbReference>
<dbReference type="RefSeq" id="WP_158034874.1">
    <property type="nucleotide sequence ID" value="NZ_ML708629.1"/>
</dbReference>
<proteinExistence type="predicted"/>
<dbReference type="Proteomes" id="UP000325957">
    <property type="component" value="Unassembled WGS sequence"/>
</dbReference>
<feature type="transmembrane region" description="Helical" evidence="10">
    <location>
        <begin position="55"/>
        <end position="72"/>
    </location>
</feature>
<dbReference type="AlphaFoldDB" id="A0A5J5KTQ0"/>
<feature type="transmembrane region" description="Helical" evidence="10">
    <location>
        <begin position="152"/>
        <end position="176"/>
    </location>
</feature>
<feature type="transmembrane region" description="Helical" evidence="10">
    <location>
        <begin position="84"/>
        <end position="104"/>
    </location>
</feature>
<evidence type="ECO:0000313" key="13">
    <source>
        <dbReference type="Proteomes" id="UP000325957"/>
    </source>
</evidence>
<dbReference type="GO" id="GO:0051453">
    <property type="term" value="P:regulation of intracellular pH"/>
    <property type="evidence" value="ECO:0007669"/>
    <property type="project" value="TreeGrafter"/>
</dbReference>
<evidence type="ECO:0000256" key="8">
    <source>
        <dbReference type="ARBA" id="ARBA00023136"/>
    </source>
</evidence>
<keyword evidence="4 10" id="KW-0812">Transmembrane</keyword>
<dbReference type="PANTHER" id="PTHR10110:SF86">
    <property type="entry name" value="SODIUM_HYDROGEN EXCHANGER 7"/>
    <property type="match status" value="1"/>
</dbReference>
<sequence length="568" mass="60550">MESIGLPAIAAVLIIVVVSAFAPRLGVAAPILLVLVGLGCSLVPEIPDLVIEPDWILVVVLPPLLYAAAVNVPTTDFRRELGTISALSVGLVVVSAFVVGFILWRIFPELGLAGAVAVGAVVSPPDAVAATSIGKRLGLPGRLVTILEGEGLVNDATALVTLRTAIAAVGTSISFWGVLGDFAYAVTVALLIGGIVGAVSVWLRSQLSQPVQTTAISFIVPFVAFIPAEEVGASGVIAVVVAGLITSAQSAKRFSAQDRISERTNWRTILLLLENGVFLLMGYQLTFLIGQVRASGESVGQAVMIGLLVVVVLVVVRTAFVFPMVEYMGRHHRLSASRPRPVVTLVRRVTAKIAPDDGRMQERADRKRRRREADLTFYENEGLDWRGSAVISWAGMRGVVTLAAAQTLPFGMAHRPQLILVAFTVAVVTLVLQGSTLPLLIRLLGIRGTDMEEQRREFGRLMAEIGETAQAFLKSPSLKRHDGKPFDPQVVAQVQRSSVAISNAAAVLEVGGSNTFKQRFELQGRLLDVEHAALLDARASGSYRSSTIEAAQNLIDSNVARLERPHSG</sequence>
<feature type="transmembrane region" description="Helical" evidence="10">
    <location>
        <begin position="182"/>
        <end position="203"/>
    </location>
</feature>
<keyword evidence="13" id="KW-1185">Reference proteome</keyword>
<dbReference type="InterPro" id="IPR018422">
    <property type="entry name" value="Cation/H_exchanger_CPA1"/>
</dbReference>
<evidence type="ECO:0000256" key="7">
    <source>
        <dbReference type="ARBA" id="ARBA00023065"/>
    </source>
</evidence>
<evidence type="ECO:0000256" key="10">
    <source>
        <dbReference type="SAM" id="Phobius"/>
    </source>
</evidence>
<dbReference type="InterPro" id="IPR006153">
    <property type="entry name" value="Cation/H_exchanger_TM"/>
</dbReference>
<dbReference type="GO" id="GO:0005886">
    <property type="term" value="C:plasma membrane"/>
    <property type="evidence" value="ECO:0007669"/>
    <property type="project" value="UniProtKB-SubCell"/>
</dbReference>
<evidence type="ECO:0000256" key="2">
    <source>
        <dbReference type="ARBA" id="ARBA00022448"/>
    </source>
</evidence>
<evidence type="ECO:0000256" key="5">
    <source>
        <dbReference type="ARBA" id="ARBA00022989"/>
    </source>
</evidence>
<keyword evidence="5 10" id="KW-1133">Transmembrane helix</keyword>
<feature type="transmembrane region" description="Helical" evidence="10">
    <location>
        <begin position="302"/>
        <end position="325"/>
    </location>
</feature>
<feature type="transmembrane region" description="Helical" evidence="10">
    <location>
        <begin position="418"/>
        <end position="441"/>
    </location>
</feature>
<accession>A0A5J5KTQ0</accession>
<evidence type="ECO:0000256" key="4">
    <source>
        <dbReference type="ARBA" id="ARBA00022692"/>
    </source>
</evidence>
<evidence type="ECO:0000256" key="3">
    <source>
        <dbReference type="ARBA" id="ARBA00022475"/>
    </source>
</evidence>
<comment type="caution">
    <text evidence="12">The sequence shown here is derived from an EMBL/GenBank/DDBJ whole genome shotgun (WGS) entry which is preliminary data.</text>
</comment>
<evidence type="ECO:0000256" key="6">
    <source>
        <dbReference type="ARBA" id="ARBA00023053"/>
    </source>
</evidence>
<feature type="domain" description="Cation/H+ exchanger transmembrane" evidence="11">
    <location>
        <begin position="13"/>
        <end position="441"/>
    </location>
</feature>
<dbReference type="Gene3D" id="6.10.140.1330">
    <property type="match status" value="1"/>
</dbReference>
<organism evidence="12 13">
    <name type="scientific">Kocuria coralli</name>
    <dbReference type="NCBI Taxonomy" id="1461025"/>
    <lineage>
        <taxon>Bacteria</taxon>
        <taxon>Bacillati</taxon>
        <taxon>Actinomycetota</taxon>
        <taxon>Actinomycetes</taxon>
        <taxon>Micrococcales</taxon>
        <taxon>Micrococcaceae</taxon>
        <taxon>Kocuria</taxon>
    </lineage>
</organism>
<protein>
    <submittedName>
        <fullName evidence="12">Sodium:proton antiporter</fullName>
    </submittedName>
</protein>
<dbReference type="EMBL" id="SZWF01000025">
    <property type="protein sequence ID" value="KAA9393157.1"/>
    <property type="molecule type" value="Genomic_DNA"/>
</dbReference>
<gene>
    <name evidence="12" type="ORF">FCK90_13745</name>
</gene>
<evidence type="ECO:0000259" key="11">
    <source>
        <dbReference type="Pfam" id="PF00999"/>
    </source>
</evidence>
<dbReference type="PANTHER" id="PTHR10110">
    <property type="entry name" value="SODIUM/HYDROGEN EXCHANGER"/>
    <property type="match status" value="1"/>
</dbReference>
<dbReference type="GO" id="GO:0015385">
    <property type="term" value="F:sodium:proton antiporter activity"/>
    <property type="evidence" value="ECO:0007669"/>
    <property type="project" value="InterPro"/>
</dbReference>
<keyword evidence="2" id="KW-0813">Transport</keyword>
<dbReference type="GO" id="GO:0015386">
    <property type="term" value="F:potassium:proton antiporter activity"/>
    <property type="evidence" value="ECO:0007669"/>
    <property type="project" value="TreeGrafter"/>
</dbReference>
<reference evidence="12 13" key="1">
    <citation type="submission" date="2019-05" db="EMBL/GenBank/DDBJ databases">
        <title>Kocuria coralli sp. nov., a novel actinobacterium isolated from coral reef seawater.</title>
        <authorList>
            <person name="Li J."/>
        </authorList>
    </citation>
    <scope>NUCLEOTIDE SEQUENCE [LARGE SCALE GENOMIC DNA]</scope>
    <source>
        <strain evidence="12 13">SCSIO 13007</strain>
    </source>
</reference>
<dbReference type="OrthoDB" id="57886at2"/>
<keyword evidence="6" id="KW-0915">Sodium</keyword>
<comment type="subcellular location">
    <subcellularLocation>
        <location evidence="1">Cell membrane</location>
        <topology evidence="1">Multi-pass membrane protein</topology>
    </subcellularLocation>
</comment>
<keyword evidence="7" id="KW-0406">Ion transport</keyword>
<dbReference type="Pfam" id="PF00999">
    <property type="entry name" value="Na_H_Exchanger"/>
    <property type="match status" value="1"/>
</dbReference>
<evidence type="ECO:0000313" key="12">
    <source>
        <dbReference type="EMBL" id="KAA9393157.1"/>
    </source>
</evidence>
<evidence type="ECO:0000256" key="9">
    <source>
        <dbReference type="ARBA" id="ARBA00023201"/>
    </source>
</evidence>
<keyword evidence="3" id="KW-1003">Cell membrane</keyword>
<feature type="transmembrane region" description="Helical" evidence="10">
    <location>
        <begin position="232"/>
        <end position="248"/>
    </location>
</feature>
<evidence type="ECO:0000256" key="1">
    <source>
        <dbReference type="ARBA" id="ARBA00004651"/>
    </source>
</evidence>
<name>A0A5J5KTQ0_9MICC</name>